<dbReference type="EMBL" id="JAMZDX010000006">
    <property type="protein sequence ID" value="MCP2313244.1"/>
    <property type="molecule type" value="Genomic_DNA"/>
</dbReference>
<gene>
    <name evidence="1" type="ORF">FHR36_006425</name>
</gene>
<dbReference type="InterPro" id="IPR012340">
    <property type="entry name" value="NA-bd_OB-fold"/>
</dbReference>
<dbReference type="Proteomes" id="UP001206483">
    <property type="component" value="Unassembled WGS sequence"/>
</dbReference>
<name>A0ABT1J7X2_9ACTN</name>
<evidence type="ECO:0000313" key="1">
    <source>
        <dbReference type="EMBL" id="MCP2313244.1"/>
    </source>
</evidence>
<reference evidence="1 2" key="1">
    <citation type="submission" date="2022-06" db="EMBL/GenBank/DDBJ databases">
        <title>Sequencing the genomes of 1000 actinobacteria strains.</title>
        <authorList>
            <person name="Klenk H.-P."/>
        </authorList>
    </citation>
    <scope>NUCLEOTIDE SEQUENCE [LARGE SCALE GENOMIC DNA]</scope>
    <source>
        <strain evidence="1 2">DSM 41656</strain>
    </source>
</reference>
<dbReference type="Gene3D" id="2.40.50.140">
    <property type="entry name" value="Nucleic acid-binding proteins"/>
    <property type="match status" value="1"/>
</dbReference>
<comment type="caution">
    <text evidence="1">The sequence shown here is derived from an EMBL/GenBank/DDBJ whole genome shotgun (WGS) entry which is preliminary data.</text>
</comment>
<protein>
    <submittedName>
        <fullName evidence="1">Uncharacterized protein</fullName>
    </submittedName>
</protein>
<proteinExistence type="predicted"/>
<accession>A0ABT1J7X2</accession>
<sequence>MVGLIGRVTGRIGTGLVGEVMVHVPQRQGSEAFLAYPATPGGPIPVGAQVVVVDYQPPRTVYVEPF</sequence>
<organism evidence="1 2">
    <name type="scientific">Kitasatospora paracochleata</name>
    <dbReference type="NCBI Taxonomy" id="58354"/>
    <lineage>
        <taxon>Bacteria</taxon>
        <taxon>Bacillati</taxon>
        <taxon>Actinomycetota</taxon>
        <taxon>Actinomycetes</taxon>
        <taxon>Kitasatosporales</taxon>
        <taxon>Streptomycetaceae</taxon>
        <taxon>Kitasatospora</taxon>
    </lineage>
</organism>
<keyword evidence="2" id="KW-1185">Reference proteome</keyword>
<evidence type="ECO:0000313" key="2">
    <source>
        <dbReference type="Proteomes" id="UP001206483"/>
    </source>
</evidence>
<dbReference type="RefSeq" id="WP_253802879.1">
    <property type="nucleotide sequence ID" value="NZ_BAAAUB010000062.1"/>
</dbReference>